<dbReference type="EMBL" id="VDMO01000032">
    <property type="protein sequence ID" value="TNM67291.1"/>
    <property type="molecule type" value="Genomic_DNA"/>
</dbReference>
<evidence type="ECO:0000313" key="2">
    <source>
        <dbReference type="Proteomes" id="UP000313988"/>
    </source>
</evidence>
<reference evidence="1 2" key="1">
    <citation type="submission" date="2019-06" db="EMBL/GenBank/DDBJ databases">
        <title>Genome sequence of Deinococcus radiopugnans ATCC 19172.</title>
        <authorList>
            <person name="Maclea K.S."/>
            <person name="Maynard C.R."/>
        </authorList>
    </citation>
    <scope>NUCLEOTIDE SEQUENCE [LARGE SCALE GENOMIC DNA]</scope>
    <source>
        <strain evidence="1 2">ATCC 19172</strain>
    </source>
</reference>
<protein>
    <submittedName>
        <fullName evidence="1">Uncharacterized protein</fullName>
    </submittedName>
</protein>
<accession>A0A5C4XVA8</accession>
<dbReference type="AlphaFoldDB" id="A0A5C4XVA8"/>
<proteinExistence type="predicted"/>
<sequence length="80" mass="8353">MGRAPGIREGGLGGQAPFFLLGTREAAGPPQGNRHTVCYLLTHGSVIQRLDHQGPEIPDETGFGPLISGQGVDIHGALVR</sequence>
<name>A0A5C4XVA8_9DEIO</name>
<organism evidence="1 2">
    <name type="scientific">Deinococcus radiopugnans ATCC 19172</name>
    <dbReference type="NCBI Taxonomy" id="585398"/>
    <lineage>
        <taxon>Bacteria</taxon>
        <taxon>Thermotogati</taxon>
        <taxon>Deinococcota</taxon>
        <taxon>Deinococci</taxon>
        <taxon>Deinococcales</taxon>
        <taxon>Deinococcaceae</taxon>
        <taxon>Deinococcus</taxon>
    </lineage>
</organism>
<evidence type="ECO:0000313" key="1">
    <source>
        <dbReference type="EMBL" id="TNM67291.1"/>
    </source>
</evidence>
<gene>
    <name evidence="1" type="ORF">FHR04_18720</name>
</gene>
<comment type="caution">
    <text evidence="1">The sequence shown here is derived from an EMBL/GenBank/DDBJ whole genome shotgun (WGS) entry which is preliminary data.</text>
</comment>
<dbReference type="Proteomes" id="UP000313988">
    <property type="component" value="Unassembled WGS sequence"/>
</dbReference>